<proteinExistence type="predicted"/>
<reference evidence="2 3" key="1">
    <citation type="submission" date="2023-10" db="EMBL/GenBank/DDBJ databases">
        <title>Chromosome-scale genome assembly provides insights into flower coloration mechanisms of Canna indica.</title>
        <authorList>
            <person name="Li C."/>
        </authorList>
    </citation>
    <scope>NUCLEOTIDE SEQUENCE [LARGE SCALE GENOMIC DNA]</scope>
    <source>
        <tissue evidence="2">Flower</tissue>
    </source>
</reference>
<evidence type="ECO:0000256" key="1">
    <source>
        <dbReference type="SAM" id="SignalP"/>
    </source>
</evidence>
<gene>
    <name evidence="2" type="ORF">Cni_G15302</name>
</gene>
<dbReference type="EMBL" id="CP136894">
    <property type="protein sequence ID" value="WOL06568.1"/>
    <property type="molecule type" value="Genomic_DNA"/>
</dbReference>
<evidence type="ECO:0000313" key="3">
    <source>
        <dbReference type="Proteomes" id="UP001327560"/>
    </source>
</evidence>
<organism evidence="2 3">
    <name type="scientific">Canna indica</name>
    <name type="common">Indian-shot</name>
    <dbReference type="NCBI Taxonomy" id="4628"/>
    <lineage>
        <taxon>Eukaryota</taxon>
        <taxon>Viridiplantae</taxon>
        <taxon>Streptophyta</taxon>
        <taxon>Embryophyta</taxon>
        <taxon>Tracheophyta</taxon>
        <taxon>Spermatophyta</taxon>
        <taxon>Magnoliopsida</taxon>
        <taxon>Liliopsida</taxon>
        <taxon>Zingiberales</taxon>
        <taxon>Cannaceae</taxon>
        <taxon>Canna</taxon>
    </lineage>
</organism>
<dbReference type="Proteomes" id="UP001327560">
    <property type="component" value="Chromosome 5"/>
</dbReference>
<feature type="chain" id="PRO_5042900855" description="Cytochrome P450" evidence="1">
    <location>
        <begin position="21"/>
        <end position="69"/>
    </location>
</feature>
<accession>A0AAQ3QER1</accession>
<sequence length="69" mass="7825">MGMTSCFLLCTLLLAMIATSLLLMIRKQKKKSFHNLKLPPGSMGWPYVGETLQLYSQDPSVFFSAKQKR</sequence>
<keyword evidence="3" id="KW-1185">Reference proteome</keyword>
<protein>
    <recommendedName>
        <fullName evidence="4">Cytochrome P450</fullName>
    </recommendedName>
</protein>
<feature type="signal peptide" evidence="1">
    <location>
        <begin position="1"/>
        <end position="20"/>
    </location>
</feature>
<evidence type="ECO:0008006" key="4">
    <source>
        <dbReference type="Google" id="ProtNLM"/>
    </source>
</evidence>
<keyword evidence="1" id="KW-0732">Signal</keyword>
<dbReference type="AlphaFoldDB" id="A0AAQ3QER1"/>
<evidence type="ECO:0000313" key="2">
    <source>
        <dbReference type="EMBL" id="WOL06568.1"/>
    </source>
</evidence>
<name>A0AAQ3QER1_9LILI</name>